<organism evidence="2 3">
    <name type="scientific">Austropuccinia psidii MF-1</name>
    <dbReference type="NCBI Taxonomy" id="1389203"/>
    <lineage>
        <taxon>Eukaryota</taxon>
        <taxon>Fungi</taxon>
        <taxon>Dikarya</taxon>
        <taxon>Basidiomycota</taxon>
        <taxon>Pucciniomycotina</taxon>
        <taxon>Pucciniomycetes</taxon>
        <taxon>Pucciniales</taxon>
        <taxon>Sphaerophragmiaceae</taxon>
        <taxon>Austropuccinia</taxon>
    </lineage>
</organism>
<gene>
    <name evidence="2" type="ORF">O181_013265</name>
</gene>
<accession>A0A9Q3BZI6</accession>
<sequence length="69" mass="7308">MILALLQPPQDETTTPPPSLPSPPLIFSASSHAYAPVAPSRYASNTTLNPLTPNPLSAAYHPYAQVLDP</sequence>
<dbReference type="EMBL" id="AVOT02003444">
    <property type="protein sequence ID" value="MBW0473550.1"/>
    <property type="molecule type" value="Genomic_DNA"/>
</dbReference>
<dbReference type="Proteomes" id="UP000765509">
    <property type="component" value="Unassembled WGS sequence"/>
</dbReference>
<evidence type="ECO:0000313" key="2">
    <source>
        <dbReference type="EMBL" id="MBW0473550.1"/>
    </source>
</evidence>
<name>A0A9Q3BZI6_9BASI</name>
<evidence type="ECO:0000256" key="1">
    <source>
        <dbReference type="SAM" id="MobiDB-lite"/>
    </source>
</evidence>
<dbReference type="AlphaFoldDB" id="A0A9Q3BZI6"/>
<proteinExistence type="predicted"/>
<feature type="compositionally biased region" description="Pro residues" evidence="1">
    <location>
        <begin position="15"/>
        <end position="24"/>
    </location>
</feature>
<keyword evidence="3" id="KW-1185">Reference proteome</keyword>
<feature type="region of interest" description="Disordered" evidence="1">
    <location>
        <begin position="1"/>
        <end position="25"/>
    </location>
</feature>
<reference evidence="2" key="1">
    <citation type="submission" date="2021-03" db="EMBL/GenBank/DDBJ databases">
        <title>Draft genome sequence of rust myrtle Austropuccinia psidii MF-1, a brazilian biotype.</title>
        <authorList>
            <person name="Quecine M.C."/>
            <person name="Pachon D.M.R."/>
            <person name="Bonatelli M.L."/>
            <person name="Correr F.H."/>
            <person name="Franceschini L.M."/>
            <person name="Leite T.F."/>
            <person name="Margarido G.R.A."/>
            <person name="Almeida C.A."/>
            <person name="Ferrarezi J.A."/>
            <person name="Labate C.A."/>
        </authorList>
    </citation>
    <scope>NUCLEOTIDE SEQUENCE</scope>
    <source>
        <strain evidence="2">MF-1</strain>
    </source>
</reference>
<evidence type="ECO:0000313" key="3">
    <source>
        <dbReference type="Proteomes" id="UP000765509"/>
    </source>
</evidence>
<protein>
    <submittedName>
        <fullName evidence="2">Uncharacterized protein</fullName>
    </submittedName>
</protein>
<comment type="caution">
    <text evidence="2">The sequence shown here is derived from an EMBL/GenBank/DDBJ whole genome shotgun (WGS) entry which is preliminary data.</text>
</comment>